<dbReference type="AlphaFoldDB" id="A0A367UJB0"/>
<proteinExistence type="predicted"/>
<evidence type="ECO:0000313" key="1">
    <source>
        <dbReference type="EMBL" id="RCK07733.1"/>
    </source>
</evidence>
<protein>
    <recommendedName>
        <fullName evidence="3">DUF4262 domain-containing protein</fullName>
    </recommendedName>
</protein>
<name>A0A367UJB0_9PROT</name>
<comment type="caution">
    <text evidence="1">The sequence shown here is derived from an EMBL/GenBank/DDBJ whole genome shotgun (WGS) entry which is preliminary data.</text>
</comment>
<gene>
    <name evidence="1" type="ORF">TH5_01315</name>
</gene>
<sequence>MPSHVRFTSVESLMSDITSKEALFAKREEHIKNYGYTIQGVFASQDGAEPPFSYTIGLLETANHPEIMMVGFDVNLMASIIRNLAKEILAGKVYENDARVNKVIESYPVALRDVPAAVVQEHCLGALRRGIPHKSVKVLQMFLPDVNGKFPWDDGVDPKYAGWQMAFQEMRKKPTLRPLN</sequence>
<dbReference type="Proteomes" id="UP000252419">
    <property type="component" value="Unassembled WGS sequence"/>
</dbReference>
<keyword evidence="2" id="KW-1185">Reference proteome</keyword>
<reference evidence="1 2" key="1">
    <citation type="submission" date="2014-07" db="EMBL/GenBank/DDBJ databases">
        <title>Draft genome sequence of Thalassospira xianhensis P-4 (MCCC 1A02616).</title>
        <authorList>
            <person name="Lai Q."/>
            <person name="Shao Z."/>
        </authorList>
    </citation>
    <scope>NUCLEOTIDE SEQUENCE [LARGE SCALE GENOMIC DNA]</scope>
    <source>
        <strain evidence="1 2">MCCC 1A02616</strain>
    </source>
</reference>
<evidence type="ECO:0008006" key="3">
    <source>
        <dbReference type="Google" id="ProtNLM"/>
    </source>
</evidence>
<dbReference type="Pfam" id="PF14081">
    <property type="entry name" value="DUF4262"/>
    <property type="match status" value="1"/>
</dbReference>
<dbReference type="EMBL" id="JPWA01000001">
    <property type="protein sequence ID" value="RCK07733.1"/>
    <property type="molecule type" value="Genomic_DNA"/>
</dbReference>
<organism evidence="1 2">
    <name type="scientific">Thalassospira xianhensis MCCC 1A02616</name>
    <dbReference type="NCBI Taxonomy" id="1177929"/>
    <lineage>
        <taxon>Bacteria</taxon>
        <taxon>Pseudomonadati</taxon>
        <taxon>Pseudomonadota</taxon>
        <taxon>Alphaproteobacteria</taxon>
        <taxon>Rhodospirillales</taxon>
        <taxon>Thalassospiraceae</taxon>
        <taxon>Thalassospira</taxon>
    </lineage>
</organism>
<dbReference type="InterPro" id="IPR025358">
    <property type="entry name" value="DUF4262"/>
</dbReference>
<accession>A0A367UJB0</accession>
<evidence type="ECO:0000313" key="2">
    <source>
        <dbReference type="Proteomes" id="UP000252419"/>
    </source>
</evidence>